<feature type="signal peptide" evidence="1">
    <location>
        <begin position="1"/>
        <end position="26"/>
    </location>
</feature>
<sequence>MNLTPLPCSFWLIVPLPLQDVVHLAADAEDSGAVKIAWAVMQPGARMPEGGISIPVRVQVPAVQEGVPATEQLHYVELSEFADALRAMPARKRARDGADVPSAAPAPSGAAAVVGLSNRFAGMDLSAGL</sequence>
<protein>
    <submittedName>
        <fullName evidence="2">Uncharacterized protein</fullName>
    </submittedName>
</protein>
<feature type="chain" id="PRO_5042044735" evidence="1">
    <location>
        <begin position="27"/>
        <end position="129"/>
    </location>
</feature>
<keyword evidence="3" id="KW-1185">Reference proteome</keyword>
<dbReference type="EMBL" id="JADXDR010000060">
    <property type="protein sequence ID" value="KAI7841697.1"/>
    <property type="molecule type" value="Genomic_DNA"/>
</dbReference>
<dbReference type="AlphaFoldDB" id="A0AAD5DPB7"/>
<accession>A0AAD5DPB7</accession>
<evidence type="ECO:0000313" key="2">
    <source>
        <dbReference type="EMBL" id="KAI7841697.1"/>
    </source>
</evidence>
<keyword evidence="1" id="KW-0732">Signal</keyword>
<comment type="caution">
    <text evidence="2">The sequence shown here is derived from an EMBL/GenBank/DDBJ whole genome shotgun (WGS) entry which is preliminary data.</text>
</comment>
<reference evidence="2" key="1">
    <citation type="submission" date="2020-11" db="EMBL/GenBank/DDBJ databases">
        <title>Chlorella ohadii genome sequencing and assembly.</title>
        <authorList>
            <person name="Murik O."/>
            <person name="Treves H."/>
            <person name="Kedem I."/>
            <person name="Shotland Y."/>
            <person name="Kaplan A."/>
        </authorList>
    </citation>
    <scope>NUCLEOTIDE SEQUENCE</scope>
    <source>
        <strain evidence="2">1</strain>
    </source>
</reference>
<evidence type="ECO:0000256" key="1">
    <source>
        <dbReference type="SAM" id="SignalP"/>
    </source>
</evidence>
<organism evidence="2 3">
    <name type="scientific">Chlorella ohadii</name>
    <dbReference type="NCBI Taxonomy" id="2649997"/>
    <lineage>
        <taxon>Eukaryota</taxon>
        <taxon>Viridiplantae</taxon>
        <taxon>Chlorophyta</taxon>
        <taxon>core chlorophytes</taxon>
        <taxon>Trebouxiophyceae</taxon>
        <taxon>Chlorellales</taxon>
        <taxon>Chlorellaceae</taxon>
        <taxon>Chlorella clade</taxon>
        <taxon>Chlorella</taxon>
    </lineage>
</organism>
<proteinExistence type="predicted"/>
<evidence type="ECO:0000313" key="3">
    <source>
        <dbReference type="Proteomes" id="UP001205105"/>
    </source>
</evidence>
<dbReference type="Proteomes" id="UP001205105">
    <property type="component" value="Unassembled WGS sequence"/>
</dbReference>
<name>A0AAD5DPB7_9CHLO</name>
<gene>
    <name evidence="2" type="ORF">COHA_004564</name>
</gene>